<dbReference type="RefSeq" id="WP_307636560.1">
    <property type="nucleotide sequence ID" value="NZ_JAUSRR010000003.1"/>
</dbReference>
<comment type="caution">
    <text evidence="1">The sequence shown here is derived from an EMBL/GenBank/DDBJ whole genome shotgun (WGS) entry which is preliminary data.</text>
</comment>
<dbReference type="Gene3D" id="1.20.120.740">
    <property type="entry name" value="YgfB uncharacterised protein family UPF0149, PF03695"/>
    <property type="match status" value="1"/>
</dbReference>
<dbReference type="AlphaFoldDB" id="A0AAW8DV24"/>
<dbReference type="NCBIfam" id="TIGR02292">
    <property type="entry name" value="ygfB_yecA"/>
    <property type="match status" value="1"/>
</dbReference>
<dbReference type="Gene3D" id="3.10.450.50">
    <property type="match status" value="1"/>
</dbReference>
<sequence length="238" mass="26702">MTDALTPLSESELEELDHFLLYDVDTEEVMTLEMADGFLHALAIGPTTVPPRQWLPKIWGTREMMPPMASIEQLNHVLGLVMRHFNSIVARLEGDPREISPCWATSIYDGDEREYDDAESWAYGFVEGMKLSWDDWQSLLCTPRGQALFSPIGLLGEGDFSEDQDMLTRTPAMREELAHQIPQAVLDMHAHWLPLRLAAYQREAARSKQSKVGRNEPCPCGSGKKFKKCCAAAAGGLH</sequence>
<evidence type="ECO:0000313" key="2">
    <source>
        <dbReference type="Proteomes" id="UP001244295"/>
    </source>
</evidence>
<dbReference type="Pfam" id="PF03695">
    <property type="entry name" value="UPF0149"/>
    <property type="match status" value="1"/>
</dbReference>
<accession>A0AAW8DV24</accession>
<evidence type="ECO:0008006" key="3">
    <source>
        <dbReference type="Google" id="ProtNLM"/>
    </source>
</evidence>
<dbReference type="SUPFAM" id="SSF101327">
    <property type="entry name" value="YgfB-like"/>
    <property type="match status" value="1"/>
</dbReference>
<dbReference type="Proteomes" id="UP001244295">
    <property type="component" value="Unassembled WGS sequence"/>
</dbReference>
<dbReference type="EMBL" id="JAUSRR010000003">
    <property type="protein sequence ID" value="MDP9923012.1"/>
    <property type="molecule type" value="Genomic_DNA"/>
</dbReference>
<evidence type="ECO:0000313" key="1">
    <source>
        <dbReference type="EMBL" id="MDP9923012.1"/>
    </source>
</evidence>
<protein>
    <recommendedName>
        <fullName evidence="3">YecA family protein</fullName>
    </recommendedName>
</protein>
<proteinExistence type="predicted"/>
<dbReference type="PANTHER" id="PTHR33747:SF1">
    <property type="entry name" value="ADENYLATE CYCLASE-ASSOCIATED CAP C-TERMINAL DOMAIN-CONTAINING PROTEIN"/>
    <property type="match status" value="1"/>
</dbReference>
<reference evidence="1" key="1">
    <citation type="submission" date="2023-07" db="EMBL/GenBank/DDBJ databases">
        <title>Sorghum-associated microbial communities from plants grown in Nebraska, USA.</title>
        <authorList>
            <person name="Schachtman D."/>
        </authorList>
    </citation>
    <scope>NUCLEOTIDE SEQUENCE</scope>
    <source>
        <strain evidence="1">DS2795</strain>
    </source>
</reference>
<dbReference type="PANTHER" id="PTHR33747">
    <property type="entry name" value="UPF0225 PROTEIN SCO1677"/>
    <property type="match status" value="1"/>
</dbReference>
<dbReference type="SUPFAM" id="SSF103642">
    <property type="entry name" value="Sec-C motif"/>
    <property type="match status" value="1"/>
</dbReference>
<name>A0AAW8DV24_9BURK</name>
<dbReference type="InterPro" id="IPR036255">
    <property type="entry name" value="YgfB-like_sf"/>
</dbReference>
<dbReference type="InterPro" id="IPR011978">
    <property type="entry name" value="YgfB-like"/>
</dbReference>
<dbReference type="InterPro" id="IPR004027">
    <property type="entry name" value="SEC_C_motif"/>
</dbReference>
<dbReference type="Pfam" id="PF02810">
    <property type="entry name" value="SEC-C"/>
    <property type="match status" value="1"/>
</dbReference>
<gene>
    <name evidence="1" type="ORF">J2W25_002033</name>
</gene>
<organism evidence="1 2">
    <name type="scientific">Variovorax boronicumulans</name>
    <dbReference type="NCBI Taxonomy" id="436515"/>
    <lineage>
        <taxon>Bacteria</taxon>
        <taxon>Pseudomonadati</taxon>
        <taxon>Pseudomonadota</taxon>
        <taxon>Betaproteobacteria</taxon>
        <taxon>Burkholderiales</taxon>
        <taxon>Comamonadaceae</taxon>
        <taxon>Variovorax</taxon>
    </lineage>
</organism>